<dbReference type="InterPro" id="IPR002052">
    <property type="entry name" value="DNA_methylase_N6_adenine_CS"/>
</dbReference>
<name>Q3AQP2_CHLCH</name>
<evidence type="ECO:0000313" key="7">
    <source>
        <dbReference type="EMBL" id="ABB28683.1"/>
    </source>
</evidence>
<dbReference type="InterPro" id="IPR050320">
    <property type="entry name" value="N5-glutamine_MTase"/>
</dbReference>
<dbReference type="Pfam" id="PF13649">
    <property type="entry name" value="Methyltransf_25"/>
    <property type="match status" value="1"/>
</dbReference>
<dbReference type="GO" id="GO:0032259">
    <property type="term" value="P:methylation"/>
    <property type="evidence" value="ECO:0007669"/>
    <property type="project" value="UniProtKB-KW"/>
</dbReference>
<dbReference type="InterPro" id="IPR040758">
    <property type="entry name" value="PrmC_N"/>
</dbReference>
<sequence>MENQKEWQVIELLKTTTDFFAAKEMSEPRISAERLLGHVLQKSRLELYLHHDAPISPSELEQFRSFCRQRLQGRPVQYITGEQYFYGAPFFVDERVLIPRPETELLVERALEVSGVSALAGEVAVLDVGTGSGCIAVTLATLAPNLRIVAVDLSPAALDVARLNAERHGVTNRMTFVQADMTSPYFAQQLPFATYQLIISNPPYIPKAEWATLEREVRDFEPELALTTPSGMECYQALISAAPTLLADGGTLALELHADGARAVATMLESAGLQEVALMKDYGGFERIITARKSEKS</sequence>
<comment type="similarity">
    <text evidence="4">Belongs to the protein N5-glutamine methyltransferase family. PrmC subfamily.</text>
</comment>
<feature type="binding site" evidence="4">
    <location>
        <position position="152"/>
    </location>
    <ligand>
        <name>S-adenosyl-L-methionine</name>
        <dbReference type="ChEBI" id="CHEBI:59789"/>
    </ligand>
</feature>
<dbReference type="EC" id="2.1.1.297" evidence="4"/>
<feature type="domain" description="Release factor glutamine methyltransferase N-terminal" evidence="6">
    <location>
        <begin position="11"/>
        <end position="81"/>
    </location>
</feature>
<dbReference type="KEGG" id="cch:Cag_1425"/>
<evidence type="ECO:0000259" key="6">
    <source>
        <dbReference type="Pfam" id="PF17827"/>
    </source>
</evidence>
<keyword evidence="1 4" id="KW-0489">Methyltransferase</keyword>
<evidence type="ECO:0000256" key="1">
    <source>
        <dbReference type="ARBA" id="ARBA00022603"/>
    </source>
</evidence>
<reference evidence="7" key="1">
    <citation type="submission" date="2005-08" db="EMBL/GenBank/DDBJ databases">
        <title>Complete sequence of Chlorobium chlorochromatii CaD3.</title>
        <authorList>
            <person name="Copeland A."/>
            <person name="Lucas S."/>
            <person name="Lapidus A."/>
            <person name="Barry K."/>
            <person name="Detter J.C."/>
            <person name="Glavina T."/>
            <person name="Hammon N."/>
            <person name="Israni S."/>
            <person name="Pitluck S."/>
            <person name="Bryant D."/>
            <person name="Schmutz J."/>
            <person name="Larimer F."/>
            <person name="Land M."/>
            <person name="Kyrpides N."/>
            <person name="Ivanova N."/>
            <person name="Richardson P."/>
        </authorList>
    </citation>
    <scope>NUCLEOTIDE SEQUENCE [LARGE SCALE GENOMIC DNA]</scope>
    <source>
        <strain evidence="7">CaD3</strain>
    </source>
</reference>
<dbReference type="Pfam" id="PF17827">
    <property type="entry name" value="PrmC_N"/>
    <property type="match status" value="1"/>
</dbReference>
<feature type="domain" description="Methyltransferase" evidence="5">
    <location>
        <begin position="125"/>
        <end position="217"/>
    </location>
</feature>
<dbReference type="PANTHER" id="PTHR18895:SF74">
    <property type="entry name" value="MTRF1L RELEASE FACTOR GLUTAMINE METHYLTRANSFERASE"/>
    <property type="match status" value="1"/>
</dbReference>
<dbReference type="CDD" id="cd02440">
    <property type="entry name" value="AdoMet_MTases"/>
    <property type="match status" value="1"/>
</dbReference>
<proteinExistence type="inferred from homology"/>
<dbReference type="HOGENOM" id="CLU_018398_3_1_10"/>
<keyword evidence="2 4" id="KW-0808">Transferase</keyword>
<keyword evidence="3 4" id="KW-0949">S-adenosyl-L-methionine</keyword>
<dbReference type="PANTHER" id="PTHR18895">
    <property type="entry name" value="HEMK METHYLTRANSFERASE"/>
    <property type="match status" value="1"/>
</dbReference>
<protein>
    <recommendedName>
        <fullName evidence="4">Release factor glutamine methyltransferase</fullName>
        <shortName evidence="4">RF MTase</shortName>
        <ecNumber evidence="4">2.1.1.297</ecNumber>
    </recommendedName>
    <alternativeName>
        <fullName evidence="4">N5-glutamine methyltransferase PrmC</fullName>
    </alternativeName>
    <alternativeName>
        <fullName evidence="4">Protein-(glutamine-N5) MTase PrmC</fullName>
    </alternativeName>
    <alternativeName>
        <fullName evidence="4">Protein-glutamine N-methyltransferase PrmC</fullName>
    </alternativeName>
</protein>
<dbReference type="InterPro" id="IPR019874">
    <property type="entry name" value="RF_methyltr_PrmC"/>
</dbReference>
<feature type="binding site" evidence="4">
    <location>
        <begin position="129"/>
        <end position="133"/>
    </location>
    <ligand>
        <name>S-adenosyl-L-methionine</name>
        <dbReference type="ChEBI" id="CHEBI:59789"/>
    </ligand>
</feature>
<dbReference type="InterPro" id="IPR004556">
    <property type="entry name" value="HemK-like"/>
</dbReference>
<dbReference type="Gene3D" id="3.40.50.150">
    <property type="entry name" value="Vaccinia Virus protein VP39"/>
    <property type="match status" value="1"/>
</dbReference>
<dbReference type="Gene3D" id="1.10.8.10">
    <property type="entry name" value="DNA helicase RuvA subunit, C-terminal domain"/>
    <property type="match status" value="1"/>
</dbReference>
<comment type="caution">
    <text evidence="4">Lacks conserved residue(s) required for the propagation of feature annotation.</text>
</comment>
<dbReference type="NCBIfam" id="TIGR00536">
    <property type="entry name" value="hemK_fam"/>
    <property type="match status" value="1"/>
</dbReference>
<dbReference type="STRING" id="340177.Cag_1425"/>
<dbReference type="InterPro" id="IPR029063">
    <property type="entry name" value="SAM-dependent_MTases_sf"/>
</dbReference>
<dbReference type="AlphaFoldDB" id="Q3AQP2"/>
<feature type="binding site" evidence="4">
    <location>
        <position position="201"/>
    </location>
    <ligand>
        <name>S-adenosyl-L-methionine</name>
        <dbReference type="ChEBI" id="CHEBI:59789"/>
    </ligand>
</feature>
<dbReference type="InterPro" id="IPR041698">
    <property type="entry name" value="Methyltransf_25"/>
</dbReference>
<dbReference type="PROSITE" id="PS00092">
    <property type="entry name" value="N6_MTASE"/>
    <property type="match status" value="1"/>
</dbReference>
<evidence type="ECO:0000256" key="4">
    <source>
        <dbReference type="HAMAP-Rule" id="MF_02126"/>
    </source>
</evidence>
<comment type="function">
    <text evidence="4">Methylates the class 1 translation termination release factors RF1/PrfA and RF2/PrfB on the glutamine residue of the universally conserved GGQ motif.</text>
</comment>
<dbReference type="GO" id="GO:0003676">
    <property type="term" value="F:nucleic acid binding"/>
    <property type="evidence" value="ECO:0007669"/>
    <property type="project" value="InterPro"/>
</dbReference>
<comment type="catalytic activity">
    <reaction evidence="4">
        <text>L-glutaminyl-[peptide chain release factor] + S-adenosyl-L-methionine = N(5)-methyl-L-glutaminyl-[peptide chain release factor] + S-adenosyl-L-homocysteine + H(+)</text>
        <dbReference type="Rhea" id="RHEA:42896"/>
        <dbReference type="Rhea" id="RHEA-COMP:10271"/>
        <dbReference type="Rhea" id="RHEA-COMP:10272"/>
        <dbReference type="ChEBI" id="CHEBI:15378"/>
        <dbReference type="ChEBI" id="CHEBI:30011"/>
        <dbReference type="ChEBI" id="CHEBI:57856"/>
        <dbReference type="ChEBI" id="CHEBI:59789"/>
        <dbReference type="ChEBI" id="CHEBI:61891"/>
        <dbReference type="EC" id="2.1.1.297"/>
    </reaction>
</comment>
<accession>Q3AQP2</accession>
<evidence type="ECO:0000256" key="2">
    <source>
        <dbReference type="ARBA" id="ARBA00022679"/>
    </source>
</evidence>
<dbReference type="EMBL" id="CP000108">
    <property type="protein sequence ID" value="ABB28683.1"/>
    <property type="molecule type" value="Genomic_DNA"/>
</dbReference>
<feature type="binding site" evidence="4">
    <location>
        <begin position="201"/>
        <end position="204"/>
    </location>
    <ligand>
        <name>substrate</name>
    </ligand>
</feature>
<evidence type="ECO:0000259" key="5">
    <source>
        <dbReference type="Pfam" id="PF13649"/>
    </source>
</evidence>
<dbReference type="GO" id="GO:0102559">
    <property type="term" value="F:peptide chain release factor N(5)-glutamine methyltransferase activity"/>
    <property type="evidence" value="ECO:0007669"/>
    <property type="project" value="UniProtKB-EC"/>
</dbReference>
<gene>
    <name evidence="4" type="primary">prmC</name>
    <name evidence="7" type="ordered locus">Cag_1425</name>
</gene>
<dbReference type="NCBIfam" id="TIGR03534">
    <property type="entry name" value="RF_mod_PrmC"/>
    <property type="match status" value="1"/>
</dbReference>
<dbReference type="eggNOG" id="COG2890">
    <property type="taxonomic scope" value="Bacteria"/>
</dbReference>
<evidence type="ECO:0000256" key="3">
    <source>
        <dbReference type="ARBA" id="ARBA00022691"/>
    </source>
</evidence>
<dbReference type="SUPFAM" id="SSF53335">
    <property type="entry name" value="S-adenosyl-L-methionine-dependent methyltransferases"/>
    <property type="match status" value="1"/>
</dbReference>
<dbReference type="OrthoDB" id="9800643at2"/>
<organism evidence="7">
    <name type="scientific">Chlorobium chlorochromatii (strain CaD3)</name>
    <dbReference type="NCBI Taxonomy" id="340177"/>
    <lineage>
        <taxon>Bacteria</taxon>
        <taxon>Pseudomonadati</taxon>
        <taxon>Chlorobiota</taxon>
        <taxon>Chlorobiia</taxon>
        <taxon>Chlorobiales</taxon>
        <taxon>Chlorobiaceae</taxon>
        <taxon>Chlorobium/Pelodictyon group</taxon>
        <taxon>Chlorobium</taxon>
    </lineage>
</organism>
<dbReference type="HAMAP" id="MF_02126">
    <property type="entry name" value="RF_methyltr_PrmC"/>
    <property type="match status" value="1"/>
</dbReference>